<sequence length="145" mass="15965">MGNSSSHKRTKAPKQACKERPADMDKTQGQQFLSHFKQKKPNAKILLLCPLDQRLERTEVVAGPGVRPQRPNVGASGVRAGLLASPMLRGAGDGPDPQQRARRWELKVQVLVLQLYPKQQEEGRSEEGGAAARGRGRRPRGPRSD</sequence>
<dbReference type="EMBL" id="JH171305">
    <property type="protein sequence ID" value="EHB11304.1"/>
    <property type="molecule type" value="Genomic_DNA"/>
</dbReference>
<feature type="region of interest" description="Disordered" evidence="1">
    <location>
        <begin position="117"/>
        <end position="145"/>
    </location>
</feature>
<dbReference type="PANTHER" id="PTHR37335">
    <property type="entry name" value="RIKEN CDNA 1700003F12 GENE"/>
    <property type="match status" value="1"/>
</dbReference>
<feature type="compositionally biased region" description="Basic residues" evidence="1">
    <location>
        <begin position="1"/>
        <end position="12"/>
    </location>
</feature>
<dbReference type="InterPro" id="IPR029296">
    <property type="entry name" value="Bcl-2-like_put"/>
</dbReference>
<dbReference type="STRING" id="10181.G5BPU6"/>
<organism evidence="2 3">
    <name type="scientific">Heterocephalus glaber</name>
    <name type="common">Naked mole rat</name>
    <dbReference type="NCBI Taxonomy" id="10181"/>
    <lineage>
        <taxon>Eukaryota</taxon>
        <taxon>Metazoa</taxon>
        <taxon>Chordata</taxon>
        <taxon>Craniata</taxon>
        <taxon>Vertebrata</taxon>
        <taxon>Euteleostomi</taxon>
        <taxon>Mammalia</taxon>
        <taxon>Eutheria</taxon>
        <taxon>Euarchontoglires</taxon>
        <taxon>Glires</taxon>
        <taxon>Rodentia</taxon>
        <taxon>Hystricomorpha</taxon>
        <taxon>Bathyergidae</taxon>
        <taxon>Heterocephalus</taxon>
    </lineage>
</organism>
<feature type="region of interest" description="Disordered" evidence="1">
    <location>
        <begin position="1"/>
        <end position="28"/>
    </location>
</feature>
<gene>
    <name evidence="2" type="ORF">GW7_12302</name>
</gene>
<name>G5BPU6_HETGA</name>
<dbReference type="InParanoid" id="G5BPU6"/>
<dbReference type="eggNOG" id="ENOG502T9GG">
    <property type="taxonomic scope" value="Eukaryota"/>
</dbReference>
<evidence type="ECO:0008006" key="4">
    <source>
        <dbReference type="Google" id="ProtNLM"/>
    </source>
</evidence>
<reference evidence="2 3" key="1">
    <citation type="journal article" date="2011" name="Nature">
        <title>Genome sequencing reveals insights into physiology and longevity of the naked mole rat.</title>
        <authorList>
            <person name="Kim E.B."/>
            <person name="Fang X."/>
            <person name="Fushan A.A."/>
            <person name="Huang Z."/>
            <person name="Lobanov A.V."/>
            <person name="Han L."/>
            <person name="Marino S.M."/>
            <person name="Sun X."/>
            <person name="Turanov A.A."/>
            <person name="Yang P."/>
            <person name="Yim S.H."/>
            <person name="Zhao X."/>
            <person name="Kasaikina M.V."/>
            <person name="Stoletzki N."/>
            <person name="Peng C."/>
            <person name="Polak P."/>
            <person name="Xiong Z."/>
            <person name="Kiezun A."/>
            <person name="Zhu Y."/>
            <person name="Chen Y."/>
            <person name="Kryukov G.V."/>
            <person name="Zhang Q."/>
            <person name="Peshkin L."/>
            <person name="Yang L."/>
            <person name="Bronson R.T."/>
            <person name="Buffenstein R."/>
            <person name="Wang B."/>
            <person name="Han C."/>
            <person name="Li Q."/>
            <person name="Chen L."/>
            <person name="Zhao W."/>
            <person name="Sunyaev S.R."/>
            <person name="Park T.J."/>
            <person name="Zhang G."/>
            <person name="Wang J."/>
            <person name="Gladyshev V.N."/>
        </authorList>
    </citation>
    <scope>NUCLEOTIDE SEQUENCE [LARGE SCALE GENOMIC DNA]</scope>
</reference>
<dbReference type="PANTHER" id="PTHR37335:SF1">
    <property type="entry name" value="RIKEN CDNA 1700003F12 GENE"/>
    <property type="match status" value="1"/>
</dbReference>
<dbReference type="Pfam" id="PF15318">
    <property type="entry name" value="Bclt"/>
    <property type="match status" value="1"/>
</dbReference>
<protein>
    <recommendedName>
        <fullName evidence="4">Bcl-2-like protein from testis</fullName>
    </recommendedName>
</protein>
<evidence type="ECO:0000313" key="3">
    <source>
        <dbReference type="Proteomes" id="UP000006813"/>
    </source>
</evidence>
<feature type="compositionally biased region" description="Basic residues" evidence="1">
    <location>
        <begin position="134"/>
        <end position="145"/>
    </location>
</feature>
<feature type="compositionally biased region" description="Basic and acidic residues" evidence="1">
    <location>
        <begin position="16"/>
        <end position="26"/>
    </location>
</feature>
<dbReference type="AlphaFoldDB" id="G5BPU6"/>
<proteinExistence type="predicted"/>
<evidence type="ECO:0000256" key="1">
    <source>
        <dbReference type="SAM" id="MobiDB-lite"/>
    </source>
</evidence>
<accession>G5BPU6</accession>
<evidence type="ECO:0000313" key="2">
    <source>
        <dbReference type="EMBL" id="EHB11304.1"/>
    </source>
</evidence>
<dbReference type="Proteomes" id="UP000006813">
    <property type="component" value="Unassembled WGS sequence"/>
</dbReference>